<keyword evidence="2" id="KW-0472">Membrane</keyword>
<dbReference type="GO" id="GO:0005524">
    <property type="term" value="F:ATP binding"/>
    <property type="evidence" value="ECO:0007669"/>
    <property type="project" value="InterPro"/>
</dbReference>
<sequence>MVSDGYDTLLSPEQQQQQQQFAHAHSKQSRPLPTMRSSLHPRMPYHPTAAMRVAPGYDKSNKAYQPYNDEEESNLVLRYQAAMTQTQYDYWKAQNRQLGAFAFGAGQAPFHGTVVPAHHYSPYVDIMSPSGTISTTTTTTTTAAMPFHGFSQSPTDTTMTPIMPQSGARSMSRNFGSPKPEDIDPEFTNRPEFVRFQRWELLESAKRWLPGESTIIMWKGFCYVIGAPIHMGMNGHIHFCYRYKLPESATDDEDTAATANQSQAEFETTTATTTREESHSSINFGRLAASKFTKKDVVTLAAKIVPNTSAFAREIVILRDLQVILCNFWKLFDCENITTLYDVLESKRTLISILELAKSDVHHFFVGREASRHGWSLEKPAVREAFARMVVTNAVQGLKQMHDKEYLHCDLKSLNVLLYIYKSQYSRRQGGVYMKAKLTDFGHSSKGKIRTAEATFRNGMARVGTAGHVAPELFKEGTPCDFKIDIWSLGIVMFSMLVPAKLPFGEYTSFDGLKKAYDALNKMNPWSNQHRPKWWTDFERLSPEARDLILWMTRFNPNERPTGEQILKHPWFQISMGKLKPGQYRPKLKYVDMLLKPFFYCGLVAFFFFFLIIACLIILSSFFKKKKSSFLLNITASLLLCFCVGQNYSFIIFCSVDLLCLLFFSFVNKKAFLLFTPLVFCIKPHLRKIFIVFALSCTKHINNAKNIISSIDNVQ</sequence>
<dbReference type="PROSITE" id="PS00108">
    <property type="entry name" value="PROTEIN_KINASE_ST"/>
    <property type="match status" value="1"/>
</dbReference>
<evidence type="ECO:0000256" key="1">
    <source>
        <dbReference type="SAM" id="MobiDB-lite"/>
    </source>
</evidence>
<feature type="region of interest" description="Disordered" evidence="1">
    <location>
        <begin position="166"/>
        <end position="187"/>
    </location>
</feature>
<protein>
    <recommendedName>
        <fullName evidence="3">Protein kinase domain-containing protein</fullName>
    </recommendedName>
</protein>
<evidence type="ECO:0000313" key="5">
    <source>
        <dbReference type="Proteomes" id="UP000023152"/>
    </source>
</evidence>
<gene>
    <name evidence="4" type="ORF">RFI_22882</name>
</gene>
<dbReference type="SMART" id="SM00220">
    <property type="entry name" value="S_TKc"/>
    <property type="match status" value="1"/>
</dbReference>
<feature type="region of interest" description="Disordered" evidence="1">
    <location>
        <begin position="1"/>
        <end position="39"/>
    </location>
</feature>
<feature type="transmembrane region" description="Helical" evidence="2">
    <location>
        <begin position="630"/>
        <end position="649"/>
    </location>
</feature>
<dbReference type="Pfam" id="PF00069">
    <property type="entry name" value="Pkinase"/>
    <property type="match status" value="1"/>
</dbReference>
<dbReference type="OrthoDB" id="330549at2759"/>
<accession>X6MN22</accession>
<dbReference type="InterPro" id="IPR011009">
    <property type="entry name" value="Kinase-like_dom_sf"/>
</dbReference>
<dbReference type="GO" id="GO:0005634">
    <property type="term" value="C:nucleus"/>
    <property type="evidence" value="ECO:0007669"/>
    <property type="project" value="TreeGrafter"/>
</dbReference>
<keyword evidence="2" id="KW-1133">Transmembrane helix</keyword>
<dbReference type="InterPro" id="IPR000719">
    <property type="entry name" value="Prot_kinase_dom"/>
</dbReference>
<dbReference type="InterPro" id="IPR008271">
    <property type="entry name" value="Ser/Thr_kinase_AS"/>
</dbReference>
<proteinExistence type="predicted"/>
<dbReference type="GO" id="GO:0004674">
    <property type="term" value="F:protein serine/threonine kinase activity"/>
    <property type="evidence" value="ECO:0007669"/>
    <property type="project" value="TreeGrafter"/>
</dbReference>
<reference evidence="4 5" key="1">
    <citation type="journal article" date="2013" name="Curr. Biol.">
        <title>The Genome of the Foraminiferan Reticulomyxa filosa.</title>
        <authorList>
            <person name="Glockner G."/>
            <person name="Hulsmann N."/>
            <person name="Schleicher M."/>
            <person name="Noegel A.A."/>
            <person name="Eichinger L."/>
            <person name="Gallinger C."/>
            <person name="Pawlowski J."/>
            <person name="Sierra R."/>
            <person name="Euteneuer U."/>
            <person name="Pillet L."/>
            <person name="Moustafa A."/>
            <person name="Platzer M."/>
            <person name="Groth M."/>
            <person name="Szafranski K."/>
            <person name="Schliwa M."/>
        </authorList>
    </citation>
    <scope>NUCLEOTIDE SEQUENCE [LARGE SCALE GENOMIC DNA]</scope>
</reference>
<keyword evidence="2" id="KW-0812">Transmembrane</keyword>
<dbReference type="PANTHER" id="PTHR44167">
    <property type="entry name" value="OVARIAN-SPECIFIC SERINE/THREONINE-PROTEIN KINASE LOK-RELATED"/>
    <property type="match status" value="1"/>
</dbReference>
<evidence type="ECO:0000313" key="4">
    <source>
        <dbReference type="EMBL" id="ETO14485.1"/>
    </source>
</evidence>
<comment type="caution">
    <text evidence="4">The sequence shown here is derived from an EMBL/GenBank/DDBJ whole genome shotgun (WGS) entry which is preliminary data.</text>
</comment>
<dbReference type="EMBL" id="ASPP01020008">
    <property type="protein sequence ID" value="ETO14485.1"/>
    <property type="molecule type" value="Genomic_DNA"/>
</dbReference>
<feature type="region of interest" description="Disordered" evidence="1">
    <location>
        <begin position="252"/>
        <end position="278"/>
    </location>
</feature>
<dbReference type="Gene3D" id="1.10.510.10">
    <property type="entry name" value="Transferase(Phosphotransferase) domain 1"/>
    <property type="match status" value="1"/>
</dbReference>
<dbReference type="PANTHER" id="PTHR44167:SF30">
    <property type="entry name" value="PHOSPHORYLASE KINASE"/>
    <property type="match status" value="1"/>
</dbReference>
<dbReference type="SUPFAM" id="SSF56112">
    <property type="entry name" value="Protein kinase-like (PK-like)"/>
    <property type="match status" value="1"/>
</dbReference>
<feature type="domain" description="Protein kinase" evidence="3">
    <location>
        <begin position="223"/>
        <end position="572"/>
    </location>
</feature>
<name>X6MN22_RETFI</name>
<organism evidence="4 5">
    <name type="scientific">Reticulomyxa filosa</name>
    <dbReference type="NCBI Taxonomy" id="46433"/>
    <lineage>
        <taxon>Eukaryota</taxon>
        <taxon>Sar</taxon>
        <taxon>Rhizaria</taxon>
        <taxon>Retaria</taxon>
        <taxon>Foraminifera</taxon>
        <taxon>Monothalamids</taxon>
        <taxon>Reticulomyxidae</taxon>
        <taxon>Reticulomyxa</taxon>
    </lineage>
</organism>
<evidence type="ECO:0000256" key="2">
    <source>
        <dbReference type="SAM" id="Phobius"/>
    </source>
</evidence>
<dbReference type="PROSITE" id="PS50011">
    <property type="entry name" value="PROTEIN_KINASE_DOM"/>
    <property type="match status" value="1"/>
</dbReference>
<keyword evidence="5" id="KW-1185">Reference proteome</keyword>
<dbReference type="GO" id="GO:0044773">
    <property type="term" value="P:mitotic DNA damage checkpoint signaling"/>
    <property type="evidence" value="ECO:0007669"/>
    <property type="project" value="TreeGrafter"/>
</dbReference>
<evidence type="ECO:0000259" key="3">
    <source>
        <dbReference type="PROSITE" id="PS50011"/>
    </source>
</evidence>
<dbReference type="AlphaFoldDB" id="X6MN22"/>
<feature type="transmembrane region" description="Helical" evidence="2">
    <location>
        <begin position="597"/>
        <end position="623"/>
    </location>
</feature>
<dbReference type="Proteomes" id="UP000023152">
    <property type="component" value="Unassembled WGS sequence"/>
</dbReference>